<proteinExistence type="predicted"/>
<dbReference type="eggNOG" id="ENOG5032PMA">
    <property type="taxonomic scope" value="Bacteria"/>
</dbReference>
<dbReference type="KEGG" id="bpx:BUPH_03368"/>
<reference evidence="1 2" key="1">
    <citation type="journal article" date="2012" name="J. Bacteriol.">
        <title>Complete Genome Sequence of Burkholderia phenoliruptrix BR3459a (CLA1), a Heat-Tolerant, Nitrogen-Fixing Symbiont of Mimosa flocculosa.</title>
        <authorList>
            <person name="de Oliveira Cunha C."/>
            <person name="Goda Zuleta L.F."/>
            <person name="Paula de Almeida L.G."/>
            <person name="Prioli Ciapina L."/>
            <person name="Lustrino Borges W."/>
            <person name="Pitard R.M."/>
            <person name="Baldani J.I."/>
            <person name="Straliotto R."/>
            <person name="de Faria S.M."/>
            <person name="Hungria M."/>
            <person name="Sousa Cavada B."/>
            <person name="Mercante F.M."/>
            <person name="Ribeiro de Vasconcelos A.T."/>
        </authorList>
    </citation>
    <scope>NUCLEOTIDE SEQUENCE [LARGE SCALE GENOMIC DNA]</scope>
    <source>
        <strain evidence="1 2">BR3459a</strain>
    </source>
</reference>
<accession>K0DUJ5</accession>
<dbReference type="Proteomes" id="UP000010105">
    <property type="component" value="Chromosome 1"/>
</dbReference>
<dbReference type="EMBL" id="CP003863">
    <property type="protein sequence ID" value="AFT86939.1"/>
    <property type="molecule type" value="Genomic_DNA"/>
</dbReference>
<gene>
    <name evidence="1" type="ORF">BUPH_03368</name>
</gene>
<organism evidence="1 2">
    <name type="scientific">Paraburkholderia phenoliruptrix BR3459a</name>
    <dbReference type="NCBI Taxonomy" id="1229205"/>
    <lineage>
        <taxon>Bacteria</taxon>
        <taxon>Pseudomonadati</taxon>
        <taxon>Pseudomonadota</taxon>
        <taxon>Betaproteobacteria</taxon>
        <taxon>Burkholderiales</taxon>
        <taxon>Burkholderiaceae</taxon>
        <taxon>Paraburkholderia</taxon>
    </lineage>
</organism>
<name>K0DUJ5_9BURK</name>
<evidence type="ECO:0000313" key="2">
    <source>
        <dbReference type="Proteomes" id="UP000010105"/>
    </source>
</evidence>
<protein>
    <submittedName>
        <fullName evidence="1">Uncharacterized protein</fullName>
    </submittedName>
</protein>
<evidence type="ECO:0000313" key="1">
    <source>
        <dbReference type="EMBL" id="AFT86939.1"/>
    </source>
</evidence>
<sequence length="393" mass="43596">MYLARCPHRLDEIRAALPACTFRMQQRTKAFRALRGAPGGQHVIADLPSGAIQNETARRLAELEQRGCRLSRRLPGNELCRRRFERADIRGEPRGLCAFACGDALAQRCGERVHQAGSGLGLDRLDARAGKERALHEVDVAFERDQGVALRGQAAHQDQLARLVEQRNEARQDAFNMRMLASLCKDAAVKRDDVGAQIPHAVNVRVLGAKAVQRDEEAGFAQRVDDLGKARRFAAGLLGHFEHHALRRQAQRLQAGEQRVAIAGIHQRGRMEAQEEPFVVTVERVEVAEVQRLGQSAKFKQVASARGLGENLVRRHLLRMLVVRTQRGVIADRAPVRDGEDWLKHAENGVCAVKYCAPRAFVAGHWAGRLEAGRIEFDHAHHVSRVGGGEMAC</sequence>
<dbReference type="HOGENOM" id="CLU_701455_0_0_4"/>
<dbReference type="AlphaFoldDB" id="K0DUJ5"/>